<evidence type="ECO:0000256" key="2">
    <source>
        <dbReference type="ARBA" id="ARBA00004689"/>
    </source>
</evidence>
<protein>
    <recommendedName>
        <fullName evidence="4">2-isopropylmalate synthase</fullName>
        <ecNumber evidence="4">2.3.3.13</ecNumber>
    </recommendedName>
</protein>
<dbReference type="InterPro" id="IPR013785">
    <property type="entry name" value="Aldolase_TIM"/>
</dbReference>
<dbReference type="CDD" id="cd07940">
    <property type="entry name" value="DRE_TIM_IPMS"/>
    <property type="match status" value="1"/>
</dbReference>
<sequence>MAAVTTAYATTSKSAANPALKPNLTRQFPSFFKPSLALQRKSAAFPQIRAAVSRRPEYIPNRIDDPNYVRIFDTTLRDGEQSPGATMTLKQKLDIARQLAKLGVDIIEAGFPASSPMDFKAVETIAKEVGNNVDEDGYVPVICGLARCNKDDIFASWEAVKHAKRPRIHVFIATSDIHLEHKLRKTKEQVVQIATSMVTYAKSLGCEDIEFSAEDAGRTDKKYLFHILEEVIKVGATTVNIPDTVGYLLSREYAQYITDIKANTAGIENVVISTHCQNDLGLATINSIEGAFAGARQLECTINGIGERAGNASLEEIVMILKTRGKEAVGGLFTAIDGRHIYMTSKMVEEYSGLLIQPHKAIVGANAFAHESGIHQDGMLKNKATYEIMEPADIGLERTNTAGISLGKLSGRSAVREKLKELGYDVNDEEMKAIFPRFKSVAEQKKHVTDADLVALVSDELFNPEVFWQLKDLQVTCGTLGLSTATVKLTDADGKEHITCSVGTGPVDSAYKAIDLIVKAPATLLEYSMNAVTEGIDAIATTRVLIRFDNSIVTNAVTGQKTYRTFSGTGAAMDITVSSVRAYIGALNKLISFEKDSAVKGPTRVLSVKQ</sequence>
<keyword evidence="6" id="KW-0028">Amino-acid biosynthesis</keyword>
<dbReference type="NCBIfam" id="NF002086">
    <property type="entry name" value="PRK00915.1-3"/>
    <property type="match status" value="1"/>
</dbReference>
<evidence type="ECO:0000259" key="10">
    <source>
        <dbReference type="PROSITE" id="PS50991"/>
    </source>
</evidence>
<name>A0A7N0USY0_KALFE</name>
<dbReference type="SUPFAM" id="SSF110921">
    <property type="entry name" value="2-isopropylmalate synthase LeuA, allosteric (dimerisation) domain"/>
    <property type="match status" value="1"/>
</dbReference>
<comment type="catalytic activity">
    <reaction evidence="1">
        <text>3-methyl-2-oxobutanoate + acetyl-CoA + H2O = (2S)-2-isopropylmalate + CoA + H(+)</text>
        <dbReference type="Rhea" id="RHEA:21524"/>
        <dbReference type="ChEBI" id="CHEBI:1178"/>
        <dbReference type="ChEBI" id="CHEBI:11851"/>
        <dbReference type="ChEBI" id="CHEBI:15377"/>
        <dbReference type="ChEBI" id="CHEBI:15378"/>
        <dbReference type="ChEBI" id="CHEBI:57287"/>
        <dbReference type="ChEBI" id="CHEBI:57288"/>
        <dbReference type="EC" id="2.3.3.13"/>
    </reaction>
</comment>
<dbReference type="AlphaFoldDB" id="A0A7N0USY0"/>
<evidence type="ECO:0000256" key="6">
    <source>
        <dbReference type="ARBA" id="ARBA00022605"/>
    </source>
</evidence>
<dbReference type="Pfam" id="PF08502">
    <property type="entry name" value="LeuA_dimer"/>
    <property type="match status" value="1"/>
</dbReference>
<dbReference type="Pfam" id="PF00682">
    <property type="entry name" value="HMGL-like"/>
    <property type="match status" value="1"/>
</dbReference>
<dbReference type="Gene3D" id="1.10.238.260">
    <property type="match status" value="1"/>
</dbReference>
<proteinExistence type="inferred from homology"/>
<comment type="pathway">
    <text evidence="2">Amino-acid biosynthesis; L-leucine biosynthesis; L-leucine from 3-methyl-2-oxobutanoate: step 1/4.</text>
</comment>
<dbReference type="FunFam" id="3.20.20.70:FF:000010">
    <property type="entry name" value="2-isopropylmalate synthase"/>
    <property type="match status" value="1"/>
</dbReference>
<dbReference type="FunFam" id="3.30.160.270:FF:000004">
    <property type="entry name" value="2-isopropylmalate synthase B"/>
    <property type="match status" value="1"/>
</dbReference>
<dbReference type="NCBIfam" id="TIGR00973">
    <property type="entry name" value="leuA_bact"/>
    <property type="match status" value="1"/>
</dbReference>
<dbReference type="InterPro" id="IPR013709">
    <property type="entry name" value="2-isopropylmalate_synth_dimer"/>
</dbReference>
<keyword evidence="5" id="KW-0432">Leucine biosynthesis</keyword>
<feature type="domain" description="Pyruvate carboxyltransferase" evidence="10">
    <location>
        <begin position="69"/>
        <end position="342"/>
    </location>
</feature>
<organism evidence="11 12">
    <name type="scientific">Kalanchoe fedtschenkoi</name>
    <name type="common">Lavender scallops</name>
    <name type="synonym">South American air plant</name>
    <dbReference type="NCBI Taxonomy" id="63787"/>
    <lineage>
        <taxon>Eukaryota</taxon>
        <taxon>Viridiplantae</taxon>
        <taxon>Streptophyta</taxon>
        <taxon>Embryophyta</taxon>
        <taxon>Tracheophyta</taxon>
        <taxon>Spermatophyta</taxon>
        <taxon>Magnoliopsida</taxon>
        <taxon>eudicotyledons</taxon>
        <taxon>Gunneridae</taxon>
        <taxon>Pentapetalae</taxon>
        <taxon>Saxifragales</taxon>
        <taxon>Crassulaceae</taxon>
        <taxon>Kalanchoe</taxon>
    </lineage>
</organism>
<reference evidence="11" key="1">
    <citation type="submission" date="2021-01" db="UniProtKB">
        <authorList>
            <consortium name="EnsemblPlants"/>
        </authorList>
    </citation>
    <scope>IDENTIFICATION</scope>
</reference>
<comment type="similarity">
    <text evidence="3">Belongs to the alpha-IPM synthase/homocitrate synthase family. LeuA type 1 subfamily.</text>
</comment>
<evidence type="ECO:0000313" key="12">
    <source>
        <dbReference type="Proteomes" id="UP000594263"/>
    </source>
</evidence>
<dbReference type="InterPro" id="IPR002034">
    <property type="entry name" value="AIPM/Hcit_synth_CS"/>
</dbReference>
<dbReference type="GO" id="GO:0009507">
    <property type="term" value="C:chloroplast"/>
    <property type="evidence" value="ECO:0007669"/>
    <property type="project" value="TreeGrafter"/>
</dbReference>
<evidence type="ECO:0000256" key="8">
    <source>
        <dbReference type="ARBA" id="ARBA00022723"/>
    </source>
</evidence>
<evidence type="ECO:0000256" key="3">
    <source>
        <dbReference type="ARBA" id="ARBA00009396"/>
    </source>
</evidence>
<keyword evidence="7" id="KW-0808">Transferase</keyword>
<dbReference type="InterPro" id="IPR036230">
    <property type="entry name" value="LeuA_allosteric_dom_sf"/>
</dbReference>
<keyword evidence="12" id="KW-1185">Reference proteome</keyword>
<dbReference type="GO" id="GO:0003852">
    <property type="term" value="F:2-isopropylmalate synthase activity"/>
    <property type="evidence" value="ECO:0007669"/>
    <property type="project" value="UniProtKB-EC"/>
</dbReference>
<dbReference type="EC" id="2.3.3.13" evidence="4"/>
<dbReference type="SUPFAM" id="SSF51569">
    <property type="entry name" value="Aldolase"/>
    <property type="match status" value="1"/>
</dbReference>
<dbReference type="PANTHER" id="PTHR10277">
    <property type="entry name" value="HOMOCITRATE SYNTHASE-RELATED"/>
    <property type="match status" value="1"/>
</dbReference>
<dbReference type="Gene3D" id="3.20.20.70">
    <property type="entry name" value="Aldolase class I"/>
    <property type="match status" value="1"/>
</dbReference>
<dbReference type="GO" id="GO:0009098">
    <property type="term" value="P:L-leucine biosynthetic process"/>
    <property type="evidence" value="ECO:0007669"/>
    <property type="project" value="UniProtKB-UniPathway"/>
</dbReference>
<dbReference type="Gramene" id="Kaladp0081s0023.1.v1.1">
    <property type="protein sequence ID" value="Kaladp0081s0023.1.v1.1"/>
    <property type="gene ID" value="Kaladp0081s0023.v1.1"/>
</dbReference>
<dbReference type="GO" id="GO:0046872">
    <property type="term" value="F:metal ion binding"/>
    <property type="evidence" value="ECO:0007669"/>
    <property type="project" value="UniProtKB-KW"/>
</dbReference>
<evidence type="ECO:0000256" key="4">
    <source>
        <dbReference type="ARBA" id="ARBA00012973"/>
    </source>
</evidence>
<keyword evidence="8" id="KW-0479">Metal-binding</keyword>
<dbReference type="PROSITE" id="PS50991">
    <property type="entry name" value="PYR_CT"/>
    <property type="match status" value="1"/>
</dbReference>
<evidence type="ECO:0000256" key="9">
    <source>
        <dbReference type="ARBA" id="ARBA00023304"/>
    </source>
</evidence>
<dbReference type="InterPro" id="IPR054691">
    <property type="entry name" value="LeuA/HCS_post-cat"/>
</dbReference>
<dbReference type="Proteomes" id="UP000594263">
    <property type="component" value="Unplaced"/>
</dbReference>
<dbReference type="UniPathway" id="UPA00048">
    <property type="reaction ID" value="UER00070"/>
</dbReference>
<dbReference type="HAMAP" id="MF_01025">
    <property type="entry name" value="LeuA_type1"/>
    <property type="match status" value="1"/>
</dbReference>
<evidence type="ECO:0000313" key="11">
    <source>
        <dbReference type="EnsemblPlants" id="Kaladp0081s0023.1.v1.1"/>
    </source>
</evidence>
<evidence type="ECO:0000256" key="1">
    <source>
        <dbReference type="ARBA" id="ARBA00000064"/>
    </source>
</evidence>
<dbReference type="InterPro" id="IPR000891">
    <property type="entry name" value="PYR_CT"/>
</dbReference>
<dbReference type="Gene3D" id="3.30.160.270">
    <property type="match status" value="1"/>
</dbReference>
<accession>A0A7N0USY0</accession>
<dbReference type="PANTHER" id="PTHR10277:SF9">
    <property type="entry name" value="2-ISOPROPYLMALATE SYNTHASE 1, CHLOROPLASTIC-RELATED"/>
    <property type="match status" value="1"/>
</dbReference>
<dbReference type="InterPro" id="IPR050073">
    <property type="entry name" value="2-IPM_HCS-like"/>
</dbReference>
<evidence type="ECO:0000256" key="7">
    <source>
        <dbReference type="ARBA" id="ARBA00022679"/>
    </source>
</evidence>
<keyword evidence="9" id="KW-0100">Branched-chain amino acid biosynthesis</keyword>
<dbReference type="SMART" id="SM00917">
    <property type="entry name" value="LeuA_dimer"/>
    <property type="match status" value="1"/>
</dbReference>
<dbReference type="Pfam" id="PF22617">
    <property type="entry name" value="HCS_D2"/>
    <property type="match status" value="1"/>
</dbReference>
<dbReference type="FunFam" id="1.10.238.260:FF:000003">
    <property type="entry name" value="2-isopropylmalate synthase 1 chloroplastic"/>
    <property type="match status" value="1"/>
</dbReference>
<dbReference type="InterPro" id="IPR005671">
    <property type="entry name" value="LeuA_bact_synth"/>
</dbReference>
<dbReference type="PROSITE" id="PS00815">
    <property type="entry name" value="AIPM_HOMOCIT_SYNTH_1"/>
    <property type="match status" value="1"/>
</dbReference>
<dbReference type="OMA" id="NTMRMLV"/>
<evidence type="ECO:0000256" key="5">
    <source>
        <dbReference type="ARBA" id="ARBA00022430"/>
    </source>
</evidence>
<dbReference type="EnsemblPlants" id="Kaladp0081s0023.1.v1.1">
    <property type="protein sequence ID" value="Kaladp0081s0023.1.v1.1"/>
    <property type="gene ID" value="Kaladp0081s0023.v1.1"/>
</dbReference>